<keyword evidence="2" id="KW-0175">Coiled coil</keyword>
<dbReference type="Proteomes" id="UP000515204">
    <property type="component" value="Unplaced"/>
</dbReference>
<dbReference type="RefSeq" id="XP_014488643.1">
    <property type="nucleotide sequence ID" value="XM_014633157.1"/>
</dbReference>
<organism evidence="4 5">
    <name type="scientific">Dinoponera quadriceps</name>
    <name type="common">South American ant</name>
    <dbReference type="NCBI Taxonomy" id="609295"/>
    <lineage>
        <taxon>Eukaryota</taxon>
        <taxon>Metazoa</taxon>
        <taxon>Ecdysozoa</taxon>
        <taxon>Arthropoda</taxon>
        <taxon>Hexapoda</taxon>
        <taxon>Insecta</taxon>
        <taxon>Pterygota</taxon>
        <taxon>Neoptera</taxon>
        <taxon>Endopterygota</taxon>
        <taxon>Hymenoptera</taxon>
        <taxon>Apocrita</taxon>
        <taxon>Aculeata</taxon>
        <taxon>Formicoidea</taxon>
        <taxon>Formicidae</taxon>
        <taxon>Ponerinae</taxon>
        <taxon>Ponerini</taxon>
        <taxon>Dinoponera</taxon>
    </lineage>
</organism>
<feature type="compositionally biased region" description="Low complexity" evidence="3">
    <location>
        <begin position="663"/>
        <end position="677"/>
    </location>
</feature>
<dbReference type="InterPro" id="IPR026183">
    <property type="entry name" value="Taxilin_fam"/>
</dbReference>
<dbReference type="KEGG" id="dqu:106751902"/>
<feature type="coiled-coil region" evidence="2">
    <location>
        <begin position="218"/>
        <end position="259"/>
    </location>
</feature>
<feature type="region of interest" description="Disordered" evidence="3">
    <location>
        <begin position="640"/>
        <end position="677"/>
    </location>
</feature>
<feature type="region of interest" description="Disordered" evidence="3">
    <location>
        <begin position="693"/>
        <end position="725"/>
    </location>
</feature>
<feature type="compositionally biased region" description="Basic and acidic residues" evidence="3">
    <location>
        <begin position="491"/>
        <end position="505"/>
    </location>
</feature>
<evidence type="ECO:0000256" key="2">
    <source>
        <dbReference type="SAM" id="Coils"/>
    </source>
</evidence>
<dbReference type="Pfam" id="PF09728">
    <property type="entry name" value="Taxilin"/>
    <property type="match status" value="1"/>
</dbReference>
<feature type="region of interest" description="Disordered" evidence="3">
    <location>
        <begin position="1"/>
        <end position="53"/>
    </location>
</feature>
<dbReference type="OrthoDB" id="425555at2759"/>
<evidence type="ECO:0000313" key="5">
    <source>
        <dbReference type="RefSeq" id="XP_014488643.1"/>
    </source>
</evidence>
<feature type="region of interest" description="Disordered" evidence="3">
    <location>
        <begin position="585"/>
        <end position="605"/>
    </location>
</feature>
<feature type="compositionally biased region" description="Basic and acidic residues" evidence="3">
    <location>
        <begin position="512"/>
        <end position="541"/>
    </location>
</feature>
<evidence type="ECO:0000256" key="1">
    <source>
        <dbReference type="ARBA" id="ARBA00009550"/>
    </source>
</evidence>
<gene>
    <name evidence="5" type="primary">LOC106751902</name>
</gene>
<feature type="compositionally biased region" description="Low complexity" evidence="3">
    <location>
        <begin position="640"/>
        <end position="653"/>
    </location>
</feature>
<evidence type="ECO:0000256" key="3">
    <source>
        <dbReference type="SAM" id="MobiDB-lite"/>
    </source>
</evidence>
<dbReference type="PANTHER" id="PTHR16127">
    <property type="entry name" value="TAXILIN"/>
    <property type="match status" value="1"/>
</dbReference>
<feature type="coiled-coil region" evidence="2">
    <location>
        <begin position="76"/>
        <end position="149"/>
    </location>
</feature>
<dbReference type="GO" id="GO:0019905">
    <property type="term" value="F:syntaxin binding"/>
    <property type="evidence" value="ECO:0007669"/>
    <property type="project" value="InterPro"/>
</dbReference>
<dbReference type="GeneID" id="106751902"/>
<dbReference type="PANTHER" id="PTHR16127:SF13">
    <property type="entry name" value="GH01188P"/>
    <property type="match status" value="1"/>
</dbReference>
<feature type="region of interest" description="Disordered" evidence="3">
    <location>
        <begin position="737"/>
        <end position="771"/>
    </location>
</feature>
<feature type="region of interest" description="Disordered" evidence="3">
    <location>
        <begin position="406"/>
        <end position="428"/>
    </location>
</feature>
<dbReference type="AlphaFoldDB" id="A0A6P3YDX6"/>
<accession>A0A6P3YDX6</accession>
<keyword evidence="4" id="KW-1185">Reference proteome</keyword>
<name>A0A6P3YDX6_DINQU</name>
<evidence type="ECO:0000313" key="4">
    <source>
        <dbReference type="Proteomes" id="UP000515204"/>
    </source>
</evidence>
<proteinExistence type="inferred from homology"/>
<feature type="region of interest" description="Disordered" evidence="3">
    <location>
        <begin position="467"/>
        <end position="541"/>
    </location>
</feature>
<feature type="compositionally biased region" description="Basic and acidic residues" evidence="3">
    <location>
        <begin position="1"/>
        <end position="45"/>
    </location>
</feature>
<protein>
    <submittedName>
        <fullName evidence="5">Gamma-taxilin</fullName>
    </submittedName>
</protein>
<sequence>MNEKNNDNVKVEGPEMERKENEGECSTRKRTKEDRSKKKDDKRPAEQYSKILSHVSSPEDKLDVMCKKYSQAVDENRRLSLALKHSEKKVELLLREREQLQIERSKSIMTRKRLENLCRELQKQNKIVKNESLQRVKEQEEIRKDLSEKFQGGLAQITTLMNQNIEKNAKMYEENLEINKKFKAVYEQVEQKEQQLLKVHQQMKLDLQVADAKLAKVKMEATAEKEALLKEKQQLLLKMTEYQTQIRELQATEVGLRSEISMYTDKYDEFQNALNRSNKIYGEFNVEMEKMTKKLYALEKETSLWKQRWANSHDALLAMAADKQSRDGEIAMLSKKLTLLQDLCKMFQCERTKLLAQLKTQSAKVPEQPASTPALESQEVVKYMKQMDELPSLENTFEQLQASLSEAMRKSSDGTPGAAEQSDDKRLQTAPVENAAGDSSDASKLNGDTIKPIFYDDFVDYALETQDANEKESSTITVNEEAEGSSGRSAESSKLEDANEDKLTSEEAGEITNDKSDETQKETNDEAEEIGKLNEVPERDPEFSGLEFEVLDIVENIILQAADLTQEEEMDLSRDSANNHLNEQLERQTVDNASSGTAEEDESIEVARENSTVVFKETLSEDCVQNIQQAAIAESNIESAAAGTTSGGESTTEPASMLTASKTSEVSETSDAAAAEDATLLVQGKSEIVAETASEVVQSSSEPADDTVDNRLTKDAPSAEEDISKLATEATCIPAIESVASPKEAPAKTSESDCVEEKLSKPAPIKKRRRK</sequence>
<comment type="similarity">
    <text evidence="1">Belongs to the taxilin family.</text>
</comment>
<reference evidence="5" key="1">
    <citation type="submission" date="2025-08" db="UniProtKB">
        <authorList>
            <consortium name="RefSeq"/>
        </authorList>
    </citation>
    <scope>IDENTIFICATION</scope>
</reference>